<dbReference type="EMBL" id="CP086717">
    <property type="protein sequence ID" value="WOO82655.1"/>
    <property type="molecule type" value="Genomic_DNA"/>
</dbReference>
<dbReference type="PANTHER" id="PTHR43662:SF3">
    <property type="entry name" value="DOMAIN PROTEIN, PUTATIVE (AFU_ORTHOLOGUE AFUA_6G11970)-RELATED"/>
    <property type="match status" value="1"/>
</dbReference>
<dbReference type="AlphaFoldDB" id="A0AAF0Y9Q0"/>
<feature type="signal peptide" evidence="2">
    <location>
        <begin position="1"/>
        <end position="16"/>
    </location>
</feature>
<sequence>MLASSLLLALAGSALAAPAPMPGLPAGMRRHVIRANETYEPGSPQELMAAQVRRELGDGPELSKRKTGEAVAFIVFDASALTMSRMDPIAFGGGLAPHVHIVQGANNFRNVLNTPSEQQNADCTTAVAAGDRSNYWQPSLYYRNDDGKFRAAPQGITRIYYRTVGPNVQPFPQGLRMISGTAMSRNMSDIRTEGIEVKVDGESNGPFLPNSTSHPNGYNTVVLLANFPSCGRADGQLDSRNHFDHMAWPQFTPDGKGSWAGWFCPDSHPIKYPTILHEVAWYFDKTKKQQLVLSNGDALGPSLHADFVSGWDMELLAQVIAQNGNYNGCGDNYSNCPVFSDKTIDDNGKARECRYAGQIPDEDVGLFQPLDQLPGCNPLWEDNGPVDKPENCPWYHGDPGWVSPNAYMFYDRKTVPVAVQVPPGSTIANISHPNIPDQHLGVWGSDEAAINKGKVLVGTDEEVRAGGVKKRVADVYGLETSCEFTGMYPPCPATVYQTFGTDMSATQVVANVCGATNTKGAVFNTKAYIPGPKPTITTIGCDGAQPTNVTLPTNTTSSTSARPTNTTSMGPTNSSSIAGPTNTSTTSAPLPTNTSSAPLPTNTTSGVVPSNTTSAGPTSSGNTTALPTSSGNATALPASSGNTTAVPTASGNTTALPSSSASVNGTATPTSVSGTGSASGSITSSSSTGSGSAAAPSTTGSGSSATGEPTPTGSGSAATGEPTGQESGSAGTATPSSSTTSGSGTAGPSPTDSYSGEPATGTPSSGSAGPTDTPSSGTEAPTPTSKKPQKSCKPKRKHKHKYRSH</sequence>
<accession>A0AAF0Y9Q0</accession>
<feature type="chain" id="PRO_5041914824" description="DUF1996 domain-containing protein" evidence="2">
    <location>
        <begin position="17"/>
        <end position="805"/>
    </location>
</feature>
<feature type="compositionally biased region" description="Low complexity" evidence="1">
    <location>
        <begin position="665"/>
        <end position="717"/>
    </location>
</feature>
<gene>
    <name evidence="4" type="ORF">LOC62_04G006137</name>
</gene>
<dbReference type="Pfam" id="PF09362">
    <property type="entry name" value="DUF1996"/>
    <property type="match status" value="1"/>
</dbReference>
<feature type="compositionally biased region" description="Low complexity" evidence="1">
    <location>
        <begin position="727"/>
        <end position="751"/>
    </location>
</feature>
<evidence type="ECO:0000313" key="4">
    <source>
        <dbReference type="EMBL" id="WOO82655.1"/>
    </source>
</evidence>
<feature type="domain" description="DUF1996" evidence="3">
    <location>
        <begin position="87"/>
        <end position="311"/>
    </location>
</feature>
<organism evidence="4 5">
    <name type="scientific">Vanrija pseudolonga</name>
    <dbReference type="NCBI Taxonomy" id="143232"/>
    <lineage>
        <taxon>Eukaryota</taxon>
        <taxon>Fungi</taxon>
        <taxon>Dikarya</taxon>
        <taxon>Basidiomycota</taxon>
        <taxon>Agaricomycotina</taxon>
        <taxon>Tremellomycetes</taxon>
        <taxon>Trichosporonales</taxon>
        <taxon>Trichosporonaceae</taxon>
        <taxon>Vanrija</taxon>
    </lineage>
</organism>
<reference evidence="4" key="1">
    <citation type="submission" date="2023-10" db="EMBL/GenBank/DDBJ databases">
        <authorList>
            <person name="Noh H."/>
        </authorList>
    </citation>
    <scope>NUCLEOTIDE SEQUENCE</scope>
    <source>
        <strain evidence="4">DUCC4014</strain>
    </source>
</reference>
<dbReference type="InterPro" id="IPR018535">
    <property type="entry name" value="DUF1996"/>
</dbReference>
<evidence type="ECO:0000313" key="5">
    <source>
        <dbReference type="Proteomes" id="UP000827549"/>
    </source>
</evidence>
<proteinExistence type="predicted"/>
<feature type="compositionally biased region" description="Basic residues" evidence="1">
    <location>
        <begin position="787"/>
        <end position="805"/>
    </location>
</feature>
<evidence type="ECO:0000256" key="2">
    <source>
        <dbReference type="SAM" id="SignalP"/>
    </source>
</evidence>
<feature type="compositionally biased region" description="Polar residues" evidence="1">
    <location>
        <begin position="547"/>
        <end position="664"/>
    </location>
</feature>
<name>A0AAF0Y9Q0_9TREE</name>
<feature type="region of interest" description="Disordered" evidence="1">
    <location>
        <begin position="547"/>
        <end position="805"/>
    </location>
</feature>
<keyword evidence="5" id="KW-1185">Reference proteome</keyword>
<evidence type="ECO:0000259" key="3">
    <source>
        <dbReference type="Pfam" id="PF09362"/>
    </source>
</evidence>
<protein>
    <recommendedName>
        <fullName evidence="3">DUF1996 domain-containing protein</fullName>
    </recommendedName>
</protein>
<dbReference type="GeneID" id="87809364"/>
<dbReference type="PANTHER" id="PTHR43662">
    <property type="match status" value="1"/>
</dbReference>
<dbReference type="Proteomes" id="UP000827549">
    <property type="component" value="Chromosome 4"/>
</dbReference>
<evidence type="ECO:0000256" key="1">
    <source>
        <dbReference type="SAM" id="MobiDB-lite"/>
    </source>
</evidence>
<feature type="compositionally biased region" description="Polar residues" evidence="1">
    <location>
        <begin position="761"/>
        <end position="779"/>
    </location>
</feature>
<keyword evidence="2" id="KW-0732">Signal</keyword>
<dbReference type="RefSeq" id="XP_062628687.1">
    <property type="nucleotide sequence ID" value="XM_062772703.1"/>
</dbReference>